<reference evidence="4 5" key="1">
    <citation type="submission" date="2021-02" db="EMBL/GenBank/DDBJ databases">
        <title>Porcisia hertigi Genome sequencing and assembly.</title>
        <authorList>
            <person name="Almutairi H."/>
            <person name="Gatherer D."/>
        </authorList>
    </citation>
    <scope>NUCLEOTIDE SEQUENCE [LARGE SCALE GENOMIC DNA]</scope>
    <source>
        <strain evidence="4 5">C119</strain>
    </source>
</reference>
<sequence>MNTSLPKLPEPFLAPLQARATDSFPGTMSAPSPPPQRMVGGGTLHERLLARYQNAIEAFRGSARSFNDDVDAAQQQRIVRLQAELSRRHTATASMIAEAQQRLSQRQSEAQGHSEALQGASPDIVLAVRTDEYHCSTADDQGRARAVTLMKEDRLRLVRHLVEMRDHYRSRMEVIDACFGDIASAEEARRAHIQAAVQELMASLSRIAVTSTTESQVLAQRILHHTNEQLGKNYLAMQTMKTQLQQRELYKHQDYQHALVGVYRETQVCMAQQHMLWCIIVLRSAVFHRPEGRLQSVRAAGQLIGTMRNEAEALARGLTEVVSSLEVAQPSASTAELQACGGSGTNGWLRCFQPDVHKPQIFVDKDPRAVLEEWQMHVSILLRHCRARCSELVAHVKTDEATRAVLAAELVEHTLEDVDEIAHPLSEELVLLQHASLMYSGAEGNLEVLSLDESAGMVDDALLPLAHAHYGVLAVKESMTQCAEWAQCVPNLEKEGKWFVRFVSHGFQCGYSQFCTDAAASTGSMLVSLEGATDLLLASTGDLLGLLRGLYAQWREKELDYRDEVAQLEQQLNALEEALRQEETPAATEARYTEGLICLQSIADAHARYYDSVCGRVANATADVLRAGQACVRELSKQVGLSWVRMSPPDEVETPTATPEETISKSSSSHPPAALGGSTSINGASPTSWRESVAGTSANAEPHWRSSRGFEFIIDSVAFRFTCVTARSGGAGGADALVKADAKLQNFDGDDTLAAVALTGAAPDAAYQQFYFDLLPDLRSAQEGVALFLPQSRVSDWKEHLRSVLMEWGLSLQQHAWENWRLYTTALQREVQHRVTEALRYHRRRPATLQATVYEARLRELAHAENRADKMLSRIVERVSRLQTLKQDFLTQPLHSASDELLTSERATLLVKVREAASTNAVKALMWRHDSICTEYCTALTDRCSEMTHSLEMARSAIEEDCEQILHDRAVELRSGDASARLPRDDPVQMRVDHLRTELEETLAHSLKAIGDRQQARADEIENWKVEWNRILEHSNAELNVFQFVQEGLTRLKAQVQTLLTTAAMEEAALGAKVEALVKEVDATPATSVIDLVVAIDALFKTDLSADSLSSAGVDNKSLTTEDLKGMVERNLEVIKAMRRERVRATSACAVLGLLDELREVLYMRGCRLGVVAHPIEMWRVPPTHYVLPLALGEDETETVQSRSVNRGGSARAGRRGKDVQSIAVSTTTAAGHTVMPLSAPATYAEQVSQWTVQVLTDAGAAAQRHMNAFPGNMYRRLPGMTDGTVEELNAAVEALCLGQQERVKSYMSKGSQTFRLRVQELWNALQKTPSLLVNTLRAEATSAIVERVGAVMQPWLCFQAQSSEQWHAHKCEVKLSLAHQPNTTTLTSLTNAEATRSSSTESALQQAWARCLLELEDEVGLHVARCWTTLHSYAHLLKGLLTPQHLVATAEILEGGHHRGLRHLLELRAQHERAAAAIEGTAGAKKDPRQQETTTSHRTDVSGANASAPTRRHANAASAAAASAATGTVDNAGLVPLSQWGDVELPGLPLNTCVPLSQYNTQHPKTAVTPPMSAAAYVPTAVRIVNDGKGPQSPGSRHTSGTTSLVPSSSSGRKGQASMALDAKAAVVAEVSVPLLVPRAPLVLECVQLLRAAVQSVSEQSNDAAGVLSSAFGFYELQEEQRRQTWSLTLRDLATI</sequence>
<dbReference type="OrthoDB" id="272766at2759"/>
<dbReference type="PANTHER" id="PTHR21444">
    <property type="entry name" value="COILED-COIL DOMAIN-CONTAINING PROTEIN 180"/>
    <property type="match status" value="1"/>
</dbReference>
<gene>
    <name evidence="4" type="ORF">JKF63_06020</name>
</gene>
<dbReference type="EMBL" id="JAFJZO010000020">
    <property type="protein sequence ID" value="KAG5506517.1"/>
    <property type="molecule type" value="Genomic_DNA"/>
</dbReference>
<accession>A0A836HVG3</accession>
<feature type="domain" description="DUF4456" evidence="3">
    <location>
        <begin position="1277"/>
        <end position="1449"/>
    </location>
</feature>
<dbReference type="GeneID" id="94292050"/>
<dbReference type="Pfam" id="PF14644">
    <property type="entry name" value="DUF4456"/>
    <property type="match status" value="1"/>
</dbReference>
<dbReference type="InterPro" id="IPR027914">
    <property type="entry name" value="DUF4456"/>
</dbReference>
<evidence type="ECO:0000256" key="1">
    <source>
        <dbReference type="SAM" id="Coils"/>
    </source>
</evidence>
<feature type="compositionally biased region" description="Polar residues" evidence="2">
    <location>
        <begin position="101"/>
        <end position="111"/>
    </location>
</feature>
<proteinExistence type="predicted"/>
<evidence type="ECO:0000313" key="4">
    <source>
        <dbReference type="EMBL" id="KAG5506517.1"/>
    </source>
</evidence>
<keyword evidence="5" id="KW-1185">Reference proteome</keyword>
<feature type="region of interest" description="Disordered" evidence="2">
    <location>
        <begin position="1587"/>
        <end position="1617"/>
    </location>
</feature>
<keyword evidence="1" id="KW-0175">Coiled coil</keyword>
<dbReference type="PANTHER" id="PTHR21444:SF14">
    <property type="entry name" value="COILED-COIL DOMAIN-CONTAINING PROTEIN 180"/>
    <property type="match status" value="1"/>
</dbReference>
<feature type="coiled-coil region" evidence="1">
    <location>
        <begin position="551"/>
        <end position="585"/>
    </location>
</feature>
<dbReference type="Proteomes" id="UP000674318">
    <property type="component" value="Unassembled WGS sequence"/>
</dbReference>
<feature type="region of interest" description="Disordered" evidence="2">
    <location>
        <begin position="646"/>
        <end position="702"/>
    </location>
</feature>
<organism evidence="4 5">
    <name type="scientific">Porcisia hertigi</name>
    <dbReference type="NCBI Taxonomy" id="2761500"/>
    <lineage>
        <taxon>Eukaryota</taxon>
        <taxon>Discoba</taxon>
        <taxon>Euglenozoa</taxon>
        <taxon>Kinetoplastea</taxon>
        <taxon>Metakinetoplastina</taxon>
        <taxon>Trypanosomatida</taxon>
        <taxon>Trypanosomatidae</taxon>
        <taxon>Leishmaniinae</taxon>
        <taxon>Porcisia</taxon>
    </lineage>
</organism>
<feature type="compositionally biased region" description="Basic and acidic residues" evidence="2">
    <location>
        <begin position="1485"/>
        <end position="1501"/>
    </location>
</feature>
<feature type="region of interest" description="Disordered" evidence="2">
    <location>
        <begin position="1479"/>
        <end position="1520"/>
    </location>
</feature>
<feature type="region of interest" description="Disordered" evidence="2">
    <location>
        <begin position="99"/>
        <end position="118"/>
    </location>
</feature>
<comment type="caution">
    <text evidence="4">The sequence shown here is derived from an EMBL/GenBank/DDBJ whole genome shotgun (WGS) entry which is preliminary data.</text>
</comment>
<evidence type="ECO:0000313" key="5">
    <source>
        <dbReference type="Proteomes" id="UP000674318"/>
    </source>
</evidence>
<protein>
    <recommendedName>
        <fullName evidence="3">DUF4456 domain-containing protein</fullName>
    </recommendedName>
</protein>
<name>A0A836HVG3_9TRYP</name>
<feature type="compositionally biased region" description="Low complexity" evidence="2">
    <location>
        <begin position="1600"/>
        <end position="1612"/>
    </location>
</feature>
<feature type="region of interest" description="Disordered" evidence="2">
    <location>
        <begin position="1199"/>
        <end position="1221"/>
    </location>
</feature>
<feature type="compositionally biased region" description="Polar residues" evidence="2">
    <location>
        <begin position="677"/>
        <end position="699"/>
    </location>
</feature>
<evidence type="ECO:0000259" key="3">
    <source>
        <dbReference type="Pfam" id="PF14644"/>
    </source>
</evidence>
<evidence type="ECO:0000256" key="2">
    <source>
        <dbReference type="SAM" id="MobiDB-lite"/>
    </source>
</evidence>
<dbReference type="KEGG" id="phet:94292050"/>
<dbReference type="RefSeq" id="XP_067757679.1">
    <property type="nucleotide sequence ID" value="XM_067901973.1"/>
</dbReference>